<evidence type="ECO:0000313" key="6">
    <source>
        <dbReference type="EMBL" id="KAL0480003.1"/>
    </source>
</evidence>
<evidence type="ECO:0000256" key="2">
    <source>
        <dbReference type="ARBA" id="ARBA00018687"/>
    </source>
</evidence>
<feature type="compositionally biased region" description="Acidic residues" evidence="5">
    <location>
        <begin position="707"/>
        <end position="719"/>
    </location>
</feature>
<comment type="similarity">
    <text evidence="1">Belongs to the SMC family. SMC5 subfamily.</text>
</comment>
<feature type="coiled-coil region" evidence="4">
    <location>
        <begin position="394"/>
        <end position="435"/>
    </location>
</feature>
<dbReference type="Proteomes" id="UP001431209">
    <property type="component" value="Unassembled WGS sequence"/>
</dbReference>
<feature type="coiled-coil region" evidence="4">
    <location>
        <begin position="22"/>
        <end position="63"/>
    </location>
</feature>
<dbReference type="PANTHER" id="PTHR45916:SF1">
    <property type="entry name" value="STRUCTURAL MAINTENANCE OF CHROMOSOMES PROTEIN 5"/>
    <property type="match status" value="1"/>
</dbReference>
<keyword evidence="7" id="KW-1185">Reference proteome</keyword>
<evidence type="ECO:0000256" key="5">
    <source>
        <dbReference type="SAM" id="MobiDB-lite"/>
    </source>
</evidence>
<accession>A0AAW2YRJ1</accession>
<evidence type="ECO:0000313" key="7">
    <source>
        <dbReference type="Proteomes" id="UP001431209"/>
    </source>
</evidence>
<comment type="caution">
    <text evidence="6">The sequence shown here is derived from an EMBL/GenBank/DDBJ whole genome shotgun (WGS) entry which is preliminary data.</text>
</comment>
<feature type="region of interest" description="Disordered" evidence="5">
    <location>
        <begin position="691"/>
        <end position="719"/>
    </location>
</feature>
<evidence type="ECO:0000256" key="3">
    <source>
        <dbReference type="ARBA" id="ARBA00023054"/>
    </source>
</evidence>
<dbReference type="GO" id="GO:0003697">
    <property type="term" value="F:single-stranded DNA binding"/>
    <property type="evidence" value="ECO:0007669"/>
    <property type="project" value="TreeGrafter"/>
</dbReference>
<dbReference type="EMBL" id="JAOPGA020000617">
    <property type="protein sequence ID" value="KAL0480003.1"/>
    <property type="molecule type" value="Genomic_DNA"/>
</dbReference>
<evidence type="ECO:0000256" key="4">
    <source>
        <dbReference type="SAM" id="Coils"/>
    </source>
</evidence>
<organism evidence="6 7">
    <name type="scientific">Acrasis kona</name>
    <dbReference type="NCBI Taxonomy" id="1008807"/>
    <lineage>
        <taxon>Eukaryota</taxon>
        <taxon>Discoba</taxon>
        <taxon>Heterolobosea</taxon>
        <taxon>Tetramitia</taxon>
        <taxon>Eutetramitia</taxon>
        <taxon>Acrasidae</taxon>
        <taxon>Acrasis</taxon>
    </lineage>
</organism>
<dbReference type="InterPro" id="IPR027417">
    <property type="entry name" value="P-loop_NTPase"/>
</dbReference>
<keyword evidence="3 4" id="KW-0175">Coiled coil</keyword>
<dbReference type="GO" id="GO:0000724">
    <property type="term" value="P:double-strand break repair via homologous recombination"/>
    <property type="evidence" value="ECO:0007669"/>
    <property type="project" value="TreeGrafter"/>
</dbReference>
<protein>
    <recommendedName>
        <fullName evidence="2">Structural maintenance of chromosomes protein 5</fullName>
    </recommendedName>
</protein>
<dbReference type="Gene3D" id="3.40.50.300">
    <property type="entry name" value="P-loop containing nucleotide triphosphate hydrolases"/>
    <property type="match status" value="1"/>
</dbReference>
<dbReference type="GO" id="GO:0005634">
    <property type="term" value="C:nucleus"/>
    <property type="evidence" value="ECO:0007669"/>
    <property type="project" value="TreeGrafter"/>
</dbReference>
<reference evidence="6 7" key="1">
    <citation type="submission" date="2024-03" db="EMBL/GenBank/DDBJ databases">
        <title>The Acrasis kona genome and developmental transcriptomes reveal deep origins of eukaryotic multicellular pathways.</title>
        <authorList>
            <person name="Sheikh S."/>
            <person name="Fu C.-J."/>
            <person name="Brown M.W."/>
            <person name="Baldauf S.L."/>
        </authorList>
    </citation>
    <scope>NUCLEOTIDE SEQUENCE [LARGE SCALE GENOMIC DNA]</scope>
    <source>
        <strain evidence="6 7">ATCC MYA-3509</strain>
    </source>
</reference>
<evidence type="ECO:0000256" key="1">
    <source>
        <dbReference type="ARBA" id="ARBA00010171"/>
    </source>
</evidence>
<feature type="compositionally biased region" description="Basic and acidic residues" evidence="5">
    <location>
        <begin position="691"/>
        <end position="701"/>
    </location>
</feature>
<dbReference type="PANTHER" id="PTHR45916">
    <property type="entry name" value="STRUCTURAL MAINTENANCE OF CHROMOSOMES PROTEIN 5"/>
    <property type="match status" value="1"/>
</dbReference>
<dbReference type="SUPFAM" id="SSF52540">
    <property type="entry name" value="P-loop containing nucleoside triphosphate hydrolases"/>
    <property type="match status" value="1"/>
</dbReference>
<dbReference type="GO" id="GO:0030915">
    <property type="term" value="C:Smc5-Smc6 complex"/>
    <property type="evidence" value="ECO:0007669"/>
    <property type="project" value="TreeGrafter"/>
</dbReference>
<proteinExistence type="inferred from homology"/>
<gene>
    <name evidence="6" type="ORF">AKO1_007318</name>
</gene>
<sequence>MEDSTFDLEACNNDIRIKNQEYKEFDAIYDEKQNKRQEAEAKIDVKRREYQKLRDELTEIDNIKKQRLEFLRRYHEDSHAMHEWVTQNTHQFSKTIYFLPLEINIKEHLHAKYLELQCPDWLLRSFVCESVDDRQKLTQEARRQNRGSISVIVRQSSNSGIQRPVPIDQLKPFGITCYLDEAFQSPQIIKDVMNDNAKLHQVACGSNYTLGKEQELLNSKLVDSFFTPHNQYQTRQSKYKQSDVISRVTPLRDTKLFAASDSNRRSQIEQSIQAIQSEIKSIQEEQVNLYAKEAQQAMSNRETCRQKKTQLERQRTEHSRFGARLQVLERELAQENQIEDLTVATAQHKHKVQKLTQEKINLTILLKDEMVKVVSNLQEYNLAHLKRSQSKRYLMDAQREEREHKSAMAELKTKKEQLERQVDKIKDQMKVKKDEAQVARRSYVEKHPGVDIDQVLMSLPDDMQSIEDEIRDQRERAAAIYHDPHIMEQYEKRVEEIKVKRLELDTLTQQLETIDDDMKRLQEEWETPLRACVTRIGDTFSQYCKNIGISGEVALMEDEDYDKWQIQIRVKFRDKEELTTLSSVRQSGGERSVTTILYLLSLQTENKCPFRVVDEINQGMDPVNERKIFYQMLDSSRGDDIPQSFLITPKLLPDLVPNNANNITVLFIYNGPYNVTQPEWEKYAAKFMPEDDAAKKKRDESESSSSGEEESGSEEEDSD</sequence>
<dbReference type="AlphaFoldDB" id="A0AAW2YRJ1"/>
<feature type="coiled-coil region" evidence="4">
    <location>
        <begin position="487"/>
        <end position="524"/>
    </location>
</feature>
<name>A0AAW2YRJ1_9EUKA</name>
<feature type="coiled-coil region" evidence="4">
    <location>
        <begin position="265"/>
        <end position="358"/>
    </location>
</feature>